<evidence type="ECO:0000256" key="4">
    <source>
        <dbReference type="PIRNR" id="PIRNR000446"/>
    </source>
</evidence>
<dbReference type="InterPro" id="IPR024925">
    <property type="entry name" value="Malonyl_CoA-ACP_transAc"/>
</dbReference>
<dbReference type="InterPro" id="IPR014043">
    <property type="entry name" value="Acyl_transferase_dom"/>
</dbReference>
<keyword evidence="8" id="KW-1185">Reference proteome</keyword>
<dbReference type="GO" id="GO:0006633">
    <property type="term" value="P:fatty acid biosynthetic process"/>
    <property type="evidence" value="ECO:0007669"/>
    <property type="project" value="TreeGrafter"/>
</dbReference>
<feature type="domain" description="Malonyl-CoA:ACP transacylase (MAT)" evidence="6">
    <location>
        <begin position="8"/>
        <end position="312"/>
    </location>
</feature>
<dbReference type="GO" id="GO:0005829">
    <property type="term" value="C:cytosol"/>
    <property type="evidence" value="ECO:0007669"/>
    <property type="project" value="TreeGrafter"/>
</dbReference>
<dbReference type="Gene3D" id="3.30.70.250">
    <property type="entry name" value="Malonyl-CoA ACP transacylase, ACP-binding"/>
    <property type="match status" value="1"/>
</dbReference>
<evidence type="ECO:0000256" key="2">
    <source>
        <dbReference type="ARBA" id="ARBA00023315"/>
    </source>
</evidence>
<dbReference type="Proteomes" id="UP000657574">
    <property type="component" value="Unassembled WGS sequence"/>
</dbReference>
<dbReference type="SUPFAM" id="SSF55048">
    <property type="entry name" value="Probable ACP-binding domain of malonyl-CoA ACP transacylase"/>
    <property type="match status" value="1"/>
</dbReference>
<keyword evidence="2 4" id="KW-0012">Acyltransferase</keyword>
<dbReference type="PANTHER" id="PTHR42681:SF1">
    <property type="entry name" value="MALONYL-COA-ACYL CARRIER PROTEIN TRANSACYLASE, MITOCHONDRIAL"/>
    <property type="match status" value="1"/>
</dbReference>
<sequence length="323" mass="33625">MSDNQFTMFPGQGSQRAGMASHLLREHPRTAGRVLEQAQEASGLPLSDLCTTAADGELAPTEIAQPAIVATSLATYQVLHREAGFVPAAVAGHSLGEYTALVVAGVLDADDALRLVRRRGELMAGVSRRVAGAMAAVIGLPPAQIEEICAATAGAGVVEVANYNEAGQTVISGQRAAVEEAVRLAGAAGAERTVPLKVSAPFHCSLMHVIEDEFAAELEQVAFGEPALPVFSSVTGARVRDGAHARDLLRRQLAGPVRWVDVLDAAAAFGADGYLEVGPGRVLSGFAKRTVPDARVRSTNDARRITTLLRDLRQDAAAPAAAA</sequence>
<dbReference type="InterPro" id="IPR050858">
    <property type="entry name" value="Mal-CoA-ACP_Trans/PKS_FabD"/>
</dbReference>
<keyword evidence="1 4" id="KW-0808">Transferase</keyword>
<feature type="active site" evidence="5">
    <location>
        <position position="94"/>
    </location>
</feature>
<gene>
    <name evidence="7" type="ORF">GCM10010121_072790</name>
</gene>
<organism evidence="7 8">
    <name type="scientific">Streptomyces brasiliensis</name>
    <dbReference type="NCBI Taxonomy" id="1954"/>
    <lineage>
        <taxon>Bacteria</taxon>
        <taxon>Bacillati</taxon>
        <taxon>Actinomycetota</taxon>
        <taxon>Actinomycetes</taxon>
        <taxon>Kitasatosporales</taxon>
        <taxon>Streptomycetaceae</taxon>
        <taxon>Streptomyces</taxon>
    </lineage>
</organism>
<dbReference type="EC" id="2.3.1.39" evidence="4"/>
<comment type="similarity">
    <text evidence="4">Belongs to the fabD family.</text>
</comment>
<dbReference type="PIRSF" id="PIRSF000446">
    <property type="entry name" value="Mct"/>
    <property type="match status" value="1"/>
</dbReference>
<dbReference type="AlphaFoldDB" id="A0A917L7Y3"/>
<feature type="active site" evidence="5">
    <location>
        <position position="203"/>
    </location>
</feature>
<dbReference type="RefSeq" id="WP_189315619.1">
    <property type="nucleotide sequence ID" value="NZ_BMQA01000040.1"/>
</dbReference>
<comment type="catalytic activity">
    <reaction evidence="3 4">
        <text>holo-[ACP] + malonyl-CoA = malonyl-[ACP] + CoA</text>
        <dbReference type="Rhea" id="RHEA:41792"/>
        <dbReference type="Rhea" id="RHEA-COMP:9623"/>
        <dbReference type="Rhea" id="RHEA-COMP:9685"/>
        <dbReference type="ChEBI" id="CHEBI:57287"/>
        <dbReference type="ChEBI" id="CHEBI:57384"/>
        <dbReference type="ChEBI" id="CHEBI:64479"/>
        <dbReference type="ChEBI" id="CHEBI:78449"/>
        <dbReference type="EC" id="2.3.1.39"/>
    </reaction>
</comment>
<evidence type="ECO:0000313" key="7">
    <source>
        <dbReference type="EMBL" id="GGJ51325.1"/>
    </source>
</evidence>
<evidence type="ECO:0000259" key="6">
    <source>
        <dbReference type="SMART" id="SM00827"/>
    </source>
</evidence>
<dbReference type="InterPro" id="IPR001227">
    <property type="entry name" value="Ac_transferase_dom_sf"/>
</dbReference>
<dbReference type="PANTHER" id="PTHR42681">
    <property type="entry name" value="MALONYL-COA-ACYL CARRIER PROTEIN TRANSACYLASE, MITOCHONDRIAL"/>
    <property type="match status" value="1"/>
</dbReference>
<dbReference type="Gene3D" id="3.40.366.10">
    <property type="entry name" value="Malonyl-Coenzyme A Acyl Carrier Protein, domain 2"/>
    <property type="match status" value="1"/>
</dbReference>
<dbReference type="SMART" id="SM00827">
    <property type="entry name" value="PKS_AT"/>
    <property type="match status" value="1"/>
</dbReference>
<evidence type="ECO:0000256" key="3">
    <source>
        <dbReference type="ARBA" id="ARBA00048462"/>
    </source>
</evidence>
<name>A0A917L7Y3_9ACTN</name>
<reference evidence="7" key="2">
    <citation type="submission" date="2020-09" db="EMBL/GenBank/DDBJ databases">
        <authorList>
            <person name="Sun Q."/>
            <person name="Ohkuma M."/>
        </authorList>
    </citation>
    <scope>NUCLEOTIDE SEQUENCE</scope>
    <source>
        <strain evidence="7">JCM 3086</strain>
    </source>
</reference>
<proteinExistence type="inferred from homology"/>
<evidence type="ECO:0000256" key="5">
    <source>
        <dbReference type="PIRSR" id="PIRSR000446-1"/>
    </source>
</evidence>
<reference evidence="7" key="1">
    <citation type="journal article" date="2014" name="Int. J. Syst. Evol. Microbiol.">
        <title>Complete genome sequence of Corynebacterium casei LMG S-19264T (=DSM 44701T), isolated from a smear-ripened cheese.</title>
        <authorList>
            <consortium name="US DOE Joint Genome Institute (JGI-PGF)"/>
            <person name="Walter F."/>
            <person name="Albersmeier A."/>
            <person name="Kalinowski J."/>
            <person name="Ruckert C."/>
        </authorList>
    </citation>
    <scope>NUCLEOTIDE SEQUENCE</scope>
    <source>
        <strain evidence="7">JCM 3086</strain>
    </source>
</reference>
<evidence type="ECO:0000256" key="1">
    <source>
        <dbReference type="ARBA" id="ARBA00022679"/>
    </source>
</evidence>
<dbReference type="EMBL" id="BMQA01000040">
    <property type="protein sequence ID" value="GGJ51325.1"/>
    <property type="molecule type" value="Genomic_DNA"/>
</dbReference>
<dbReference type="InterPro" id="IPR016035">
    <property type="entry name" value="Acyl_Trfase/lysoPLipase"/>
</dbReference>
<dbReference type="FunFam" id="3.30.70.250:FF:000001">
    <property type="entry name" value="Malonyl CoA-acyl carrier protein transacylase"/>
    <property type="match status" value="1"/>
</dbReference>
<dbReference type="InterPro" id="IPR016036">
    <property type="entry name" value="Malonyl_transacylase_ACP-bd"/>
</dbReference>
<evidence type="ECO:0000313" key="8">
    <source>
        <dbReference type="Proteomes" id="UP000657574"/>
    </source>
</evidence>
<dbReference type="NCBIfam" id="TIGR00128">
    <property type="entry name" value="fabD"/>
    <property type="match status" value="1"/>
</dbReference>
<dbReference type="InterPro" id="IPR004410">
    <property type="entry name" value="Malonyl_CoA-ACP_transAc_FabD"/>
</dbReference>
<accession>A0A917L7Y3</accession>
<protein>
    <recommendedName>
        <fullName evidence="4">Malonyl CoA-acyl carrier protein transacylase</fullName>
        <ecNumber evidence="4">2.3.1.39</ecNumber>
    </recommendedName>
</protein>
<comment type="caution">
    <text evidence="7">The sequence shown here is derived from an EMBL/GenBank/DDBJ whole genome shotgun (WGS) entry which is preliminary data.</text>
</comment>
<dbReference type="SUPFAM" id="SSF52151">
    <property type="entry name" value="FabD/lysophospholipase-like"/>
    <property type="match status" value="1"/>
</dbReference>
<dbReference type="GO" id="GO:0004314">
    <property type="term" value="F:[acyl-carrier-protein] S-malonyltransferase activity"/>
    <property type="evidence" value="ECO:0007669"/>
    <property type="project" value="UniProtKB-EC"/>
</dbReference>
<dbReference type="Pfam" id="PF00698">
    <property type="entry name" value="Acyl_transf_1"/>
    <property type="match status" value="1"/>
</dbReference>